<dbReference type="GO" id="GO:0006355">
    <property type="term" value="P:regulation of DNA-templated transcription"/>
    <property type="evidence" value="ECO:0007669"/>
    <property type="project" value="InterPro"/>
</dbReference>
<dbReference type="GO" id="GO:0000160">
    <property type="term" value="P:phosphorelay signal transduction system"/>
    <property type="evidence" value="ECO:0007669"/>
    <property type="project" value="InterPro"/>
</dbReference>
<dbReference type="InterPro" id="IPR016032">
    <property type="entry name" value="Sig_transdc_resp-reg_C-effctor"/>
</dbReference>
<evidence type="ECO:0000313" key="5">
    <source>
        <dbReference type="EMBL" id="QTC90588.1"/>
    </source>
</evidence>
<feature type="DNA-binding region" description="OmpR/PhoB-type" evidence="3">
    <location>
        <begin position="6"/>
        <end position="107"/>
    </location>
</feature>
<protein>
    <submittedName>
        <fullName evidence="5">Winged helix-turn-helix domain-containing protein</fullName>
    </submittedName>
</protein>
<dbReference type="SUPFAM" id="SSF46894">
    <property type="entry name" value="C-terminal effector domain of the bipartite response regulators"/>
    <property type="match status" value="1"/>
</dbReference>
<dbReference type="Proteomes" id="UP000663918">
    <property type="component" value="Chromosome"/>
</dbReference>
<feature type="domain" description="OmpR/PhoB-type" evidence="4">
    <location>
        <begin position="6"/>
        <end position="107"/>
    </location>
</feature>
<keyword evidence="2" id="KW-0802">TPR repeat</keyword>
<dbReference type="PROSITE" id="PS50005">
    <property type="entry name" value="TPR"/>
    <property type="match status" value="1"/>
</dbReference>
<evidence type="ECO:0000256" key="2">
    <source>
        <dbReference type="PROSITE-ProRule" id="PRU00339"/>
    </source>
</evidence>
<reference evidence="5" key="1">
    <citation type="submission" date="2020-09" db="EMBL/GenBank/DDBJ databases">
        <title>Brevundimonas sp. LVF2 isolated from a puddle in Goettingen, Germany.</title>
        <authorList>
            <person name="Friedrich I."/>
            <person name="Klassen A."/>
            <person name="Hannes N."/>
            <person name="Schneider D."/>
            <person name="Hertel R."/>
            <person name="Daniel R."/>
        </authorList>
    </citation>
    <scope>NUCLEOTIDE SEQUENCE</scope>
    <source>
        <strain evidence="5">LVF2</strain>
    </source>
</reference>
<dbReference type="Pfam" id="PF13428">
    <property type="entry name" value="TPR_14"/>
    <property type="match status" value="1"/>
</dbReference>
<dbReference type="InterPro" id="IPR019734">
    <property type="entry name" value="TPR_rpt"/>
</dbReference>
<dbReference type="SMART" id="SM00862">
    <property type="entry name" value="Trans_reg_C"/>
    <property type="match status" value="1"/>
</dbReference>
<dbReference type="Pfam" id="PF00486">
    <property type="entry name" value="Trans_reg_C"/>
    <property type="match status" value="1"/>
</dbReference>
<evidence type="ECO:0000256" key="3">
    <source>
        <dbReference type="PROSITE-ProRule" id="PRU01091"/>
    </source>
</evidence>
<keyword evidence="1 3" id="KW-0238">DNA-binding</keyword>
<proteinExistence type="predicted"/>
<evidence type="ECO:0000313" key="6">
    <source>
        <dbReference type="Proteomes" id="UP000663918"/>
    </source>
</evidence>
<dbReference type="InterPro" id="IPR001867">
    <property type="entry name" value="OmpR/PhoB-type_DNA-bd"/>
</dbReference>
<dbReference type="SUPFAM" id="SSF48452">
    <property type="entry name" value="TPR-like"/>
    <property type="match status" value="1"/>
</dbReference>
<feature type="repeat" description="TPR" evidence="2">
    <location>
        <begin position="261"/>
        <end position="294"/>
    </location>
</feature>
<gene>
    <name evidence="5" type="ORF">IFJ75_15135</name>
</gene>
<accession>A0A975BZ19</accession>
<name>A0A975BZ19_9CAUL</name>
<dbReference type="EMBL" id="CP062222">
    <property type="protein sequence ID" value="QTC90588.1"/>
    <property type="molecule type" value="Genomic_DNA"/>
</dbReference>
<dbReference type="PROSITE" id="PS51755">
    <property type="entry name" value="OMPR_PHOB"/>
    <property type="match status" value="1"/>
</dbReference>
<dbReference type="Gene3D" id="1.10.10.10">
    <property type="entry name" value="Winged helix-like DNA-binding domain superfamily/Winged helix DNA-binding domain"/>
    <property type="match status" value="1"/>
</dbReference>
<dbReference type="InterPro" id="IPR036388">
    <property type="entry name" value="WH-like_DNA-bd_sf"/>
</dbReference>
<sequence>MSAIPSDVVEIGGWRAHRDEGRLRRGDESRMLEPKVMDLLFLLASRPGHVFSREVLNATLWPDTTVGDDALSRCVFKLRKALEGPAGAGRPAGRIETIPKRGYRLVAAPPDAGAKAGSGARRLSSRKAAVGAVAVCAAVGAAALALAIVRSAPPTAEDATVARATDSYYQFTRTDNEAAIVLYERALKVDPNAPEAQAGLAGALVQKHMRWPDGRDAPRPAGSALRAALASGRLAEPAAAADLRRAVELAGRAAVARPRDPEVQRAFGLALSASGRLAEAARIYDRALADHPEDWGLLINRADLLDIEGRTGEALSMLERAYEGMDRAYAAEPARVRPWQAEVGVEIGRRYEARSDPARARAWYRRTLVDAPSASAAAERLAALPPEPA</sequence>
<evidence type="ECO:0000259" key="4">
    <source>
        <dbReference type="PROSITE" id="PS51755"/>
    </source>
</evidence>
<keyword evidence="6" id="KW-1185">Reference proteome</keyword>
<dbReference type="KEGG" id="bgoe:IFJ75_15135"/>
<dbReference type="CDD" id="cd00383">
    <property type="entry name" value="trans_reg_C"/>
    <property type="match status" value="1"/>
</dbReference>
<dbReference type="AlphaFoldDB" id="A0A975BZ19"/>
<evidence type="ECO:0000256" key="1">
    <source>
        <dbReference type="ARBA" id="ARBA00023125"/>
    </source>
</evidence>
<dbReference type="InterPro" id="IPR011990">
    <property type="entry name" value="TPR-like_helical_dom_sf"/>
</dbReference>
<organism evidence="5 6">
    <name type="scientific">Brevundimonas goettingensis</name>
    <dbReference type="NCBI Taxonomy" id="2774190"/>
    <lineage>
        <taxon>Bacteria</taxon>
        <taxon>Pseudomonadati</taxon>
        <taxon>Pseudomonadota</taxon>
        <taxon>Alphaproteobacteria</taxon>
        <taxon>Caulobacterales</taxon>
        <taxon>Caulobacteraceae</taxon>
        <taxon>Brevundimonas</taxon>
    </lineage>
</organism>
<dbReference type="GO" id="GO:0003677">
    <property type="term" value="F:DNA binding"/>
    <property type="evidence" value="ECO:0007669"/>
    <property type="project" value="UniProtKB-UniRule"/>
</dbReference>
<dbReference type="Gene3D" id="1.25.40.10">
    <property type="entry name" value="Tetratricopeptide repeat domain"/>
    <property type="match status" value="2"/>
</dbReference>
<dbReference type="RefSeq" id="WP_207869097.1">
    <property type="nucleotide sequence ID" value="NZ_CP062222.1"/>
</dbReference>